<dbReference type="CDD" id="cd07377">
    <property type="entry name" value="WHTH_GntR"/>
    <property type="match status" value="1"/>
</dbReference>
<dbReference type="PROSITE" id="PS50949">
    <property type="entry name" value="HTH_GNTR"/>
    <property type="match status" value="1"/>
</dbReference>
<dbReference type="InterPro" id="IPR008920">
    <property type="entry name" value="TF_FadR/GntR_C"/>
</dbReference>
<dbReference type="InterPro" id="IPR036388">
    <property type="entry name" value="WH-like_DNA-bd_sf"/>
</dbReference>
<sequence>MTERIRPPKLADSIAHHLERLILEGSLRPGERLLPERELAARFDVSRPSLREALDKLETRGLLVSERGGATRVAPLLGEAFTGPIRDILNTRPETVLDYLEFRRLVEGAATGMAALRATEIDHSCLKRRFEAMEAANAAADHAAEAEAGAEFHLAIYEASHNLVMLHVMRALSDLLCHDVFYSRAMLYRRQAVRDLLLDQHRAILEAVLAGDEAAARTAAETHIDFTRDALRQIAEADARLDASLSRIGRVG</sequence>
<evidence type="ECO:0000313" key="8">
    <source>
        <dbReference type="EMBL" id="SEH27238.1"/>
    </source>
</evidence>
<dbReference type="Gene3D" id="1.20.120.530">
    <property type="entry name" value="GntR ligand-binding domain-like"/>
    <property type="match status" value="1"/>
</dbReference>
<dbReference type="InterPro" id="IPR000524">
    <property type="entry name" value="Tscrpt_reg_HTH_GntR"/>
</dbReference>
<dbReference type="Pfam" id="PF07729">
    <property type="entry name" value="FCD"/>
    <property type="match status" value="1"/>
</dbReference>
<dbReference type="PRINTS" id="PR00035">
    <property type="entry name" value="HTHGNTR"/>
</dbReference>
<name>A0A1H6GYV7_MAGFU</name>
<evidence type="ECO:0000256" key="4">
    <source>
        <dbReference type="ARBA" id="ARBA00023163"/>
    </source>
</evidence>
<keyword evidence="4" id="KW-0804">Transcription</keyword>
<evidence type="ECO:0000259" key="7">
    <source>
        <dbReference type="PROSITE" id="PS50949"/>
    </source>
</evidence>
<evidence type="ECO:0000313" key="9">
    <source>
        <dbReference type="Proteomes" id="UP000182983"/>
    </source>
</evidence>
<dbReference type="Gene3D" id="1.10.10.10">
    <property type="entry name" value="Winged helix-like DNA-binding domain superfamily/Winged helix DNA-binding domain"/>
    <property type="match status" value="1"/>
</dbReference>
<dbReference type="PANTHER" id="PTHR43537">
    <property type="entry name" value="TRANSCRIPTIONAL REGULATOR, GNTR FAMILY"/>
    <property type="match status" value="1"/>
</dbReference>
<keyword evidence="3" id="KW-0238">DNA-binding</keyword>
<dbReference type="AlphaFoldDB" id="A0A1H6GYV7"/>
<feature type="domain" description="HTH gntR-type" evidence="7">
    <location>
        <begin position="8"/>
        <end position="76"/>
    </location>
</feature>
<dbReference type="PANTHER" id="PTHR43537:SF34">
    <property type="entry name" value="PYRUVATE DEHYDROGENASE COMPLEX REPRESSOR"/>
    <property type="match status" value="1"/>
</dbReference>
<evidence type="ECO:0000256" key="5">
    <source>
        <dbReference type="ARBA" id="ARBA00037357"/>
    </source>
</evidence>
<keyword evidence="9" id="KW-1185">Reference proteome</keyword>
<dbReference type="SUPFAM" id="SSF48008">
    <property type="entry name" value="GntR ligand-binding domain-like"/>
    <property type="match status" value="1"/>
</dbReference>
<evidence type="ECO:0000256" key="1">
    <source>
        <dbReference type="ARBA" id="ARBA00022491"/>
    </source>
</evidence>
<protein>
    <recommendedName>
        <fullName evidence="6">Pyruvate dehydrogenase complex repressor</fullName>
    </recommendedName>
</protein>
<reference evidence="9" key="1">
    <citation type="submission" date="2016-10" db="EMBL/GenBank/DDBJ databases">
        <authorList>
            <person name="Varghese N."/>
            <person name="Submissions S."/>
        </authorList>
    </citation>
    <scope>NUCLEOTIDE SEQUENCE [LARGE SCALE GENOMIC DNA]</scope>
    <source>
        <strain evidence="9">DSM 13234</strain>
    </source>
</reference>
<dbReference type="EMBL" id="FNWO01000002">
    <property type="protein sequence ID" value="SEH27238.1"/>
    <property type="molecule type" value="Genomic_DNA"/>
</dbReference>
<dbReference type="GO" id="GO:0003700">
    <property type="term" value="F:DNA-binding transcription factor activity"/>
    <property type="evidence" value="ECO:0007669"/>
    <property type="project" value="InterPro"/>
</dbReference>
<gene>
    <name evidence="8" type="ORF">SAMN04244559_00475</name>
</gene>
<keyword evidence="2" id="KW-0805">Transcription regulation</keyword>
<keyword evidence="1" id="KW-0678">Repressor</keyword>
<dbReference type="SUPFAM" id="SSF46785">
    <property type="entry name" value="Winged helix' DNA-binding domain"/>
    <property type="match status" value="1"/>
</dbReference>
<evidence type="ECO:0000256" key="2">
    <source>
        <dbReference type="ARBA" id="ARBA00023015"/>
    </source>
</evidence>
<dbReference type="SMART" id="SM00895">
    <property type="entry name" value="FCD"/>
    <property type="match status" value="1"/>
</dbReference>
<evidence type="ECO:0000256" key="6">
    <source>
        <dbReference type="ARBA" id="ARBA00039592"/>
    </source>
</evidence>
<dbReference type="InterPro" id="IPR036390">
    <property type="entry name" value="WH_DNA-bd_sf"/>
</dbReference>
<dbReference type="OrthoDB" id="5450856at2"/>
<dbReference type="RefSeq" id="WP_074765192.1">
    <property type="nucleotide sequence ID" value="NZ_FNWO01000002.1"/>
</dbReference>
<dbReference type="InterPro" id="IPR011711">
    <property type="entry name" value="GntR_C"/>
</dbReference>
<evidence type="ECO:0000256" key="3">
    <source>
        <dbReference type="ARBA" id="ARBA00023125"/>
    </source>
</evidence>
<dbReference type="Proteomes" id="UP000182983">
    <property type="component" value="Unassembled WGS sequence"/>
</dbReference>
<dbReference type="GO" id="GO:0003677">
    <property type="term" value="F:DNA binding"/>
    <property type="evidence" value="ECO:0007669"/>
    <property type="project" value="UniProtKB-KW"/>
</dbReference>
<organism evidence="8 9">
    <name type="scientific">Magnetospirillum fulvum</name>
    <name type="common">Rhodospirillum fulvum</name>
    <dbReference type="NCBI Taxonomy" id="1082"/>
    <lineage>
        <taxon>Bacteria</taxon>
        <taxon>Pseudomonadati</taxon>
        <taxon>Pseudomonadota</taxon>
        <taxon>Alphaproteobacteria</taxon>
        <taxon>Rhodospirillales</taxon>
        <taxon>Rhodospirillaceae</taxon>
        <taxon>Magnetospirillum</taxon>
    </lineage>
</organism>
<accession>A0A1H6GYV7</accession>
<comment type="function">
    <text evidence="5">Transcriptional repressor for the pyruvate dehydrogenase complex genes aceEF and lpd.</text>
</comment>
<dbReference type="SMART" id="SM00345">
    <property type="entry name" value="HTH_GNTR"/>
    <property type="match status" value="1"/>
</dbReference>
<proteinExistence type="predicted"/>
<dbReference type="Pfam" id="PF00392">
    <property type="entry name" value="GntR"/>
    <property type="match status" value="1"/>
</dbReference>